<evidence type="ECO:0000313" key="2">
    <source>
        <dbReference type="Proteomes" id="UP001500888"/>
    </source>
</evidence>
<organism evidence="1 2">
    <name type="scientific">Sphaerisporangium flaviroseum</name>
    <dbReference type="NCBI Taxonomy" id="509199"/>
    <lineage>
        <taxon>Bacteria</taxon>
        <taxon>Bacillati</taxon>
        <taxon>Actinomycetota</taxon>
        <taxon>Actinomycetes</taxon>
        <taxon>Streptosporangiales</taxon>
        <taxon>Streptosporangiaceae</taxon>
        <taxon>Sphaerisporangium</taxon>
    </lineage>
</organism>
<sequence>MNDLSGEVRRLCIALEVEENGRRTDPERRKIRRRLAEVIADVGKEAGLDRLYVAERGTPVESGTTTVMYREEQGDGLLLLLPSGVSEARVIAGFIGEMRLALRRHNRQLRRDDPERLRLRVAFHQGPTQVGDSGFAGRAVAMVCHLRDGEEPRRALERNPDADLAVIVSAQLFEDVIEHEHRDLRKHMFRPVTVNAGEVVAEAWIGLPDTVGGRLPFSRQARANRSPARERSTLYGPIVNIDEY</sequence>
<gene>
    <name evidence="1" type="ORF">GCM10022226_17100</name>
</gene>
<accession>A0ABP7HP12</accession>
<dbReference type="Gene3D" id="3.30.70.1230">
    <property type="entry name" value="Nucleotide cyclase"/>
    <property type="match status" value="1"/>
</dbReference>
<reference evidence="2" key="1">
    <citation type="journal article" date="2019" name="Int. J. Syst. Evol. Microbiol.">
        <title>The Global Catalogue of Microorganisms (GCM) 10K type strain sequencing project: providing services to taxonomists for standard genome sequencing and annotation.</title>
        <authorList>
            <consortium name="The Broad Institute Genomics Platform"/>
            <consortium name="The Broad Institute Genome Sequencing Center for Infectious Disease"/>
            <person name="Wu L."/>
            <person name="Ma J."/>
        </authorList>
    </citation>
    <scope>NUCLEOTIDE SEQUENCE [LARGE SCALE GENOMIC DNA]</scope>
    <source>
        <strain evidence="2">JCM 16908</strain>
    </source>
</reference>
<proteinExistence type="predicted"/>
<name>A0ABP7HP12_9ACTN</name>
<comment type="caution">
    <text evidence="1">The sequence shown here is derived from an EMBL/GenBank/DDBJ whole genome shotgun (WGS) entry which is preliminary data.</text>
</comment>
<evidence type="ECO:0008006" key="3">
    <source>
        <dbReference type="Google" id="ProtNLM"/>
    </source>
</evidence>
<keyword evidence="2" id="KW-1185">Reference proteome</keyword>
<dbReference type="RefSeq" id="WP_344936418.1">
    <property type="nucleotide sequence ID" value="NZ_BAAAZR010000002.1"/>
</dbReference>
<dbReference type="SUPFAM" id="SSF55073">
    <property type="entry name" value="Nucleotide cyclase"/>
    <property type="match status" value="1"/>
</dbReference>
<evidence type="ECO:0000313" key="1">
    <source>
        <dbReference type="EMBL" id="GAA3798330.1"/>
    </source>
</evidence>
<dbReference type="InterPro" id="IPR029787">
    <property type="entry name" value="Nucleotide_cyclase"/>
</dbReference>
<dbReference type="EMBL" id="BAAAZR010000002">
    <property type="protein sequence ID" value="GAA3798330.1"/>
    <property type="molecule type" value="Genomic_DNA"/>
</dbReference>
<dbReference type="Proteomes" id="UP001500888">
    <property type="component" value="Unassembled WGS sequence"/>
</dbReference>
<protein>
    <recommendedName>
        <fullName evidence="3">Guanylate cyclase domain-containing protein</fullName>
    </recommendedName>
</protein>